<sequence>MAHAAISYMQQRQEAGANAFLAAESRFDPMGHFLALKVAHQELAHPSTGTNATARCRVEAQIGSLENCWSAITFGTRRGGRAQQGAVYHGRRRGAVRGRGRGLWRGCRAPSSPTITRRAGGWKGGPSEGLGARTWEDVGRENVARSWRCDGCGDGGHYH</sequence>
<dbReference type="GeneID" id="41960853"/>
<reference evidence="3" key="3">
    <citation type="submission" date="2025-08" db="UniProtKB">
        <authorList>
            <consortium name="RefSeq"/>
        </authorList>
    </citation>
    <scope>IDENTIFICATION</scope>
    <source>
        <strain evidence="3">NI907</strain>
    </source>
</reference>
<dbReference type="KEGG" id="pgri:PgNI_05915"/>
<evidence type="ECO:0000313" key="3">
    <source>
        <dbReference type="RefSeq" id="XP_030982922.1"/>
    </source>
</evidence>
<proteinExistence type="predicted"/>
<dbReference type="AlphaFoldDB" id="A0A6P8B6T7"/>
<evidence type="ECO:0000256" key="1">
    <source>
        <dbReference type="SAM" id="MobiDB-lite"/>
    </source>
</evidence>
<name>A0A6P8B6T7_PYRGI</name>
<evidence type="ECO:0000313" key="2">
    <source>
        <dbReference type="Proteomes" id="UP000515153"/>
    </source>
</evidence>
<protein>
    <submittedName>
        <fullName evidence="3">Uncharacterized protein</fullName>
    </submittedName>
</protein>
<keyword evidence="2" id="KW-1185">Reference proteome</keyword>
<organism evidence="2 3">
    <name type="scientific">Pyricularia grisea</name>
    <name type="common">Crabgrass-specific blast fungus</name>
    <name type="synonym">Magnaporthe grisea</name>
    <dbReference type="NCBI Taxonomy" id="148305"/>
    <lineage>
        <taxon>Eukaryota</taxon>
        <taxon>Fungi</taxon>
        <taxon>Dikarya</taxon>
        <taxon>Ascomycota</taxon>
        <taxon>Pezizomycotina</taxon>
        <taxon>Sordariomycetes</taxon>
        <taxon>Sordariomycetidae</taxon>
        <taxon>Magnaporthales</taxon>
        <taxon>Pyriculariaceae</taxon>
        <taxon>Pyricularia</taxon>
    </lineage>
</organism>
<feature type="region of interest" description="Disordered" evidence="1">
    <location>
        <begin position="107"/>
        <end position="133"/>
    </location>
</feature>
<gene>
    <name evidence="3" type="ORF">PgNI_05915</name>
</gene>
<dbReference type="Proteomes" id="UP000515153">
    <property type="component" value="Chromosome I"/>
</dbReference>
<reference evidence="2 3" key="1">
    <citation type="journal article" date="2019" name="Mol. Biol. Evol.">
        <title>Blast fungal genomes show frequent chromosomal changes, gene gains and losses, and effector gene turnover.</title>
        <authorList>
            <person name="Gomez Luciano L.B."/>
            <person name="Jason Tsai I."/>
            <person name="Chuma I."/>
            <person name="Tosa Y."/>
            <person name="Chen Y.H."/>
            <person name="Li J.Y."/>
            <person name="Li M.Y."/>
            <person name="Jade Lu M.Y."/>
            <person name="Nakayashiki H."/>
            <person name="Li W.H."/>
        </authorList>
    </citation>
    <scope>NUCLEOTIDE SEQUENCE [LARGE SCALE GENOMIC DNA]</scope>
    <source>
        <strain evidence="2 3">NI907</strain>
    </source>
</reference>
<reference evidence="3" key="2">
    <citation type="submission" date="2019-10" db="EMBL/GenBank/DDBJ databases">
        <authorList>
            <consortium name="NCBI Genome Project"/>
        </authorList>
    </citation>
    <scope>NUCLEOTIDE SEQUENCE</scope>
    <source>
        <strain evidence="3">NI907</strain>
    </source>
</reference>
<accession>A0A6P8B6T7</accession>
<dbReference type="RefSeq" id="XP_030982922.1">
    <property type="nucleotide sequence ID" value="XM_031125944.1"/>
</dbReference>